<accession>A0A848H2X2</accession>
<dbReference type="EMBL" id="JABBFX010000001">
    <property type="protein sequence ID" value="NML43500.1"/>
    <property type="molecule type" value="Genomic_DNA"/>
</dbReference>
<reference evidence="2 3" key="1">
    <citation type="submission" date="2020-04" db="EMBL/GenBank/DDBJ databases">
        <title>Ramlibacter sp. G-1-2-2 isolated from soil.</title>
        <authorList>
            <person name="Dahal R.H."/>
        </authorList>
    </citation>
    <scope>NUCLEOTIDE SEQUENCE [LARGE SCALE GENOMIC DNA]</scope>
    <source>
        <strain evidence="2 3">G-1-2-2</strain>
    </source>
</reference>
<evidence type="ECO:0000313" key="3">
    <source>
        <dbReference type="Proteomes" id="UP000541185"/>
    </source>
</evidence>
<keyword evidence="3" id="KW-1185">Reference proteome</keyword>
<gene>
    <name evidence="2" type="ORF">HHL11_07055</name>
</gene>
<feature type="transmembrane region" description="Helical" evidence="1">
    <location>
        <begin position="25"/>
        <end position="48"/>
    </location>
</feature>
<dbReference type="Proteomes" id="UP000541185">
    <property type="component" value="Unassembled WGS sequence"/>
</dbReference>
<keyword evidence="1" id="KW-0472">Membrane</keyword>
<evidence type="ECO:0000313" key="2">
    <source>
        <dbReference type="EMBL" id="NML43500.1"/>
    </source>
</evidence>
<evidence type="ECO:0000256" key="1">
    <source>
        <dbReference type="SAM" id="Phobius"/>
    </source>
</evidence>
<organism evidence="2 3">
    <name type="scientific">Ramlibacter agri</name>
    <dbReference type="NCBI Taxonomy" id="2728837"/>
    <lineage>
        <taxon>Bacteria</taxon>
        <taxon>Pseudomonadati</taxon>
        <taxon>Pseudomonadota</taxon>
        <taxon>Betaproteobacteria</taxon>
        <taxon>Burkholderiales</taxon>
        <taxon>Comamonadaceae</taxon>
        <taxon>Ramlibacter</taxon>
    </lineage>
</organism>
<comment type="caution">
    <text evidence="2">The sequence shown here is derived from an EMBL/GenBank/DDBJ whole genome shotgun (WGS) entry which is preliminary data.</text>
</comment>
<dbReference type="RefSeq" id="WP_169417703.1">
    <property type="nucleotide sequence ID" value="NZ_JABBFX010000001.1"/>
</dbReference>
<protein>
    <submittedName>
        <fullName evidence="2">Uncharacterized protein</fullName>
    </submittedName>
</protein>
<keyword evidence="1" id="KW-1133">Transmembrane helix</keyword>
<dbReference type="AlphaFoldDB" id="A0A848H2X2"/>
<name>A0A848H2X2_9BURK</name>
<proteinExistence type="predicted"/>
<sequence length="224" mass="24790">MPIAASEMNIMFDWFAAQPDTVKGAVVGAIIAVGGVVLNNVVTYLNTGRQLRHDRKQKETERLLSMRRDIYMGVAEHLFGGVWVVMALSDERSDQQALMTSWRESSRFMAKLHILASPKLLEATDVTNEELSRAVMQMAILRSMLVSEADPAKKRVLIVSTYKQALEMVAAIQPRIATVAAAARSELGIKIDEAAYAALMHRSSTRLRAYADETVQKIEGLLNA</sequence>
<keyword evidence="1" id="KW-0812">Transmembrane</keyword>